<dbReference type="AlphaFoldDB" id="A0A4Q9EFR3"/>
<sequence length="482" mass="55257">MNIEQQPYVTPPRNSGQGIYAEQQKVYWYSGLYLQPQHFQSMDLHQEWILAQQRCLAHPYYSGVIDCRINQSVLSDYIIDIESLSVILPHGEHLMYPGNCRVEKRIFRDAWKQKEQTFTLWLALRQFDPAHCNVAIAGDDREQTNTRWINAGDESVMKDVYDRGPDASIARIYYNARIVWDQERDNLVDAQCIPLLRLRYDDDGVSIDADFSPPALTLYAMPMLGKVIDDIYYELSHRAKKLEEYKRPERLTRVSGGDDQMTQLLAMRSLNRALPMLKHYRDARRVHPWEVYGLLCQLVGELSSFNDACSFLGEWHQGGDALLPYDHQNLIACFGSAKKAIVALLNGLVLEENTYVTLEHEHHGVYHCALDQPLSQTPVGSILLLLRSALFTKHRASEPTESLKLASRQSLEALIQHALPGIPLKLCQPVPRGVPNRSDSCYWELTRDSDLWKNALQEQSIAFYWPEAPADLQVQIVFMAAQ</sequence>
<name>A0A4Q9EFR3_9GAMM</name>
<dbReference type="PANTHER" id="PTHR35566:SF1">
    <property type="entry name" value="TYPE VI SECRETION SYSTEM BASEPLATE COMPONENT TSSK1"/>
    <property type="match status" value="1"/>
</dbReference>
<dbReference type="Pfam" id="PF05936">
    <property type="entry name" value="T6SS_VasE"/>
    <property type="match status" value="1"/>
</dbReference>
<dbReference type="InterPro" id="IPR010263">
    <property type="entry name" value="T6SS_TssK"/>
</dbReference>
<dbReference type="EMBL" id="SITD01000064">
    <property type="protein sequence ID" value="TBM23058.1"/>
    <property type="molecule type" value="Genomic_DNA"/>
</dbReference>
<protein>
    <submittedName>
        <fullName evidence="1">Type VI secretion system baseplate subunit TssK</fullName>
    </submittedName>
</protein>
<dbReference type="Proteomes" id="UP000293380">
    <property type="component" value="Unassembled WGS sequence"/>
</dbReference>
<proteinExistence type="predicted"/>
<reference evidence="1 2" key="1">
    <citation type="submission" date="2019-02" db="EMBL/GenBank/DDBJ databases">
        <title>Comparative genomic analysis of the Hafnia genus genomes.</title>
        <authorList>
            <person name="Zhiqiu Y."/>
            <person name="Chao Y."/>
            <person name="Yuhui D."/>
            <person name="Di H."/>
            <person name="Bin L."/>
        </authorList>
    </citation>
    <scope>NUCLEOTIDE SEQUENCE [LARGE SCALE GENOMIC DNA]</scope>
    <source>
        <strain evidence="1 2">PCM_1194</strain>
    </source>
</reference>
<evidence type="ECO:0000313" key="2">
    <source>
        <dbReference type="Proteomes" id="UP000293380"/>
    </source>
</evidence>
<dbReference type="NCBIfam" id="TIGR03353">
    <property type="entry name" value="VI_chp_4"/>
    <property type="match status" value="1"/>
</dbReference>
<dbReference type="RefSeq" id="WP_130960314.1">
    <property type="nucleotide sequence ID" value="NZ_SITD01000064.1"/>
</dbReference>
<dbReference type="PANTHER" id="PTHR35566">
    <property type="entry name" value="BLR3599 PROTEIN"/>
    <property type="match status" value="1"/>
</dbReference>
<comment type="caution">
    <text evidence="1">The sequence shown here is derived from an EMBL/GenBank/DDBJ whole genome shotgun (WGS) entry which is preliminary data.</text>
</comment>
<evidence type="ECO:0000313" key="1">
    <source>
        <dbReference type="EMBL" id="TBM23058.1"/>
    </source>
</evidence>
<gene>
    <name evidence="1" type="primary">tssK</name>
    <name evidence="1" type="ORF">EYY89_18300</name>
</gene>
<accession>A0A4Q9EFR3</accession>
<organism evidence="1 2">
    <name type="scientific">Hafnia paralvei</name>
    <dbReference type="NCBI Taxonomy" id="546367"/>
    <lineage>
        <taxon>Bacteria</taxon>
        <taxon>Pseudomonadati</taxon>
        <taxon>Pseudomonadota</taxon>
        <taxon>Gammaproteobacteria</taxon>
        <taxon>Enterobacterales</taxon>
        <taxon>Hafniaceae</taxon>
        <taxon>Hafnia</taxon>
    </lineage>
</organism>